<protein>
    <submittedName>
        <fullName evidence="1">Uncharacterized protein</fullName>
    </submittedName>
</protein>
<reference evidence="1 2" key="1">
    <citation type="submission" date="2023-01" db="EMBL/GenBank/DDBJ databases">
        <authorList>
            <person name="Whitehead M."/>
        </authorList>
    </citation>
    <scope>NUCLEOTIDE SEQUENCE [LARGE SCALE GENOMIC DNA]</scope>
</reference>
<comment type="caution">
    <text evidence="1">The sequence shown here is derived from an EMBL/GenBank/DDBJ whole genome shotgun (WGS) entry which is preliminary data.</text>
</comment>
<keyword evidence="2" id="KW-1185">Reference proteome</keyword>
<sequence length="91" mass="10034">MQSSVYGRVQNTVPPAPAEILALSELRKSQYTCSEGRCLVDTLDLAVDRRITGVGLPLRRSHCDSFRSSPEFRLDSPVYSGPELKSLQAPL</sequence>
<dbReference type="Proteomes" id="UP001160148">
    <property type="component" value="Unassembled WGS sequence"/>
</dbReference>
<accession>A0AAV0X3J3</accession>
<name>A0AAV0X3J3_9HEMI</name>
<proteinExistence type="predicted"/>
<dbReference type="AlphaFoldDB" id="A0AAV0X3J3"/>
<evidence type="ECO:0000313" key="2">
    <source>
        <dbReference type="Proteomes" id="UP001160148"/>
    </source>
</evidence>
<gene>
    <name evidence="1" type="ORF">MEUPH1_LOCUS17918</name>
</gene>
<evidence type="ECO:0000313" key="1">
    <source>
        <dbReference type="EMBL" id="CAI6362895.1"/>
    </source>
</evidence>
<organism evidence="1 2">
    <name type="scientific">Macrosiphum euphorbiae</name>
    <name type="common">potato aphid</name>
    <dbReference type="NCBI Taxonomy" id="13131"/>
    <lineage>
        <taxon>Eukaryota</taxon>
        <taxon>Metazoa</taxon>
        <taxon>Ecdysozoa</taxon>
        <taxon>Arthropoda</taxon>
        <taxon>Hexapoda</taxon>
        <taxon>Insecta</taxon>
        <taxon>Pterygota</taxon>
        <taxon>Neoptera</taxon>
        <taxon>Paraneoptera</taxon>
        <taxon>Hemiptera</taxon>
        <taxon>Sternorrhyncha</taxon>
        <taxon>Aphidomorpha</taxon>
        <taxon>Aphidoidea</taxon>
        <taxon>Aphididae</taxon>
        <taxon>Macrosiphini</taxon>
        <taxon>Macrosiphum</taxon>
    </lineage>
</organism>
<dbReference type="EMBL" id="CARXXK010000003">
    <property type="protein sequence ID" value="CAI6362895.1"/>
    <property type="molecule type" value="Genomic_DNA"/>
</dbReference>